<dbReference type="PANTHER" id="PTHR48207">
    <property type="entry name" value="SUCCINATE--HYDROXYMETHYLGLUTARATE COA-TRANSFERASE"/>
    <property type="match status" value="1"/>
</dbReference>
<evidence type="ECO:0000313" key="3">
    <source>
        <dbReference type="Proteomes" id="UP000095672"/>
    </source>
</evidence>
<dbReference type="EC" id="2.8.3.16" evidence="2"/>
<dbReference type="InterPro" id="IPR050483">
    <property type="entry name" value="CoA-transferase_III_domain"/>
</dbReference>
<dbReference type="Gene3D" id="3.30.1540.10">
    <property type="entry name" value="formyl-coa transferase, domain 3"/>
    <property type="match status" value="1"/>
</dbReference>
<evidence type="ECO:0000256" key="1">
    <source>
        <dbReference type="ARBA" id="ARBA00022679"/>
    </source>
</evidence>
<dbReference type="InterPro" id="IPR023606">
    <property type="entry name" value="CoA-Trfase_III_dom_1_sf"/>
</dbReference>
<proteinExistence type="predicted"/>
<dbReference type="OrthoDB" id="9058532at2"/>
<dbReference type="GO" id="GO:0033608">
    <property type="term" value="F:formyl-CoA transferase activity"/>
    <property type="evidence" value="ECO:0007669"/>
    <property type="project" value="UniProtKB-EC"/>
</dbReference>
<name>A0A1C9WAW6_9GAMM</name>
<dbReference type="Pfam" id="PF02515">
    <property type="entry name" value="CoA_transf_3"/>
    <property type="match status" value="1"/>
</dbReference>
<protein>
    <submittedName>
        <fullName evidence="2">Formyl-coenzyme A transferase</fullName>
        <ecNumber evidence="2">2.8.3.16</ecNumber>
    </submittedName>
</protein>
<dbReference type="Proteomes" id="UP000095672">
    <property type="component" value="Chromosome"/>
</dbReference>
<dbReference type="STRING" id="1769779.AUP74_02918"/>
<dbReference type="PATRIC" id="fig|1769779.3.peg.2893"/>
<evidence type="ECO:0000313" key="2">
    <source>
        <dbReference type="EMBL" id="AOS98289.1"/>
    </source>
</evidence>
<dbReference type="AlphaFoldDB" id="A0A1C9WAW6"/>
<dbReference type="RefSeq" id="WP_069948169.1">
    <property type="nucleotide sequence ID" value="NZ_CP014143.1"/>
</dbReference>
<accession>A0A1C9WAW6</accession>
<dbReference type="SUPFAM" id="SSF89796">
    <property type="entry name" value="CoA-transferase family III (CaiB/BaiF)"/>
    <property type="match status" value="1"/>
</dbReference>
<keyword evidence="3" id="KW-1185">Reference proteome</keyword>
<gene>
    <name evidence="2" type="primary">frc_2</name>
    <name evidence="2" type="ORF">AUP74_02918</name>
</gene>
<keyword evidence="1 2" id="KW-0808">Transferase</keyword>
<dbReference type="InterPro" id="IPR003673">
    <property type="entry name" value="CoA-Trfase_fam_III"/>
</dbReference>
<organism evidence="2 3">
    <name type="scientific">Microbulbifer aggregans</name>
    <dbReference type="NCBI Taxonomy" id="1769779"/>
    <lineage>
        <taxon>Bacteria</taxon>
        <taxon>Pseudomonadati</taxon>
        <taxon>Pseudomonadota</taxon>
        <taxon>Gammaproteobacteria</taxon>
        <taxon>Cellvibrionales</taxon>
        <taxon>Microbulbiferaceae</taxon>
        <taxon>Microbulbifer</taxon>
    </lineage>
</organism>
<sequence>MNKALKGIRVLDLTHMLSGPYGAMILADLGADMIKVEPLAGEGTRKLLANDPENSIDGFGAYYLTLNRNKRSVALNLKSERGRQVFYDLVKEADVVISNFGPGVPERLGIDYERLSEINPRIITCCVSGFGSDGPGAKRPAFDQVAQAYGGGMSITGDDPANPVRAGIPIGDLGGGMFAVMGILAAIAERATSDRGQHVDISMVDCQISMLNYMATMHFLSGKNPYPIGNAHFVHVPYNSYSTADGFIIIAVITDNFWQNLKEVVMVPEFDDPKYDGQPGRFADKAFIDGRLAEVFATDTTDAWLAKLEKQRIPCAPINNLERALSDPQVLHRNMVVELSHPNGKKTKAPGNPIKLSRTHEDSFSPAPHIGEHTDQILAELCGYTQADIDALKEDGDAG</sequence>
<reference evidence="3" key="1">
    <citation type="submission" date="2016-01" db="EMBL/GenBank/DDBJ databases">
        <title>Complete genome sequence of Microbulbifer sp. CCB-MM1, a halophile isolated from Matang Mangrove Forest, Perak.</title>
        <authorList>
            <person name="Moh T.H."/>
            <person name="Dinesh B."/>
            <person name="Lau N.-S."/>
            <person name="Go F."/>
            <person name="Alexander Chong S.-C."/>
        </authorList>
    </citation>
    <scope>NUCLEOTIDE SEQUENCE [LARGE SCALE GENOMIC DNA]</scope>
    <source>
        <strain evidence="3">CCB-MM1</strain>
    </source>
</reference>
<dbReference type="InterPro" id="IPR044855">
    <property type="entry name" value="CoA-Trfase_III_dom3_sf"/>
</dbReference>
<dbReference type="Gene3D" id="3.40.50.10540">
    <property type="entry name" value="Crotonobetainyl-coa:carnitine coa-transferase, domain 1"/>
    <property type="match status" value="1"/>
</dbReference>
<dbReference type="PANTHER" id="PTHR48207:SF3">
    <property type="entry name" value="SUCCINATE--HYDROXYMETHYLGLUTARATE COA-TRANSFERASE"/>
    <property type="match status" value="1"/>
</dbReference>
<dbReference type="KEGG" id="micc:AUP74_02918"/>
<dbReference type="EMBL" id="CP014143">
    <property type="protein sequence ID" value="AOS98289.1"/>
    <property type="molecule type" value="Genomic_DNA"/>
</dbReference>